<dbReference type="EMBL" id="JACHMH010000001">
    <property type="protein sequence ID" value="MBB4678609.1"/>
    <property type="molecule type" value="Genomic_DNA"/>
</dbReference>
<evidence type="ECO:0000313" key="2">
    <source>
        <dbReference type="Proteomes" id="UP000533598"/>
    </source>
</evidence>
<dbReference type="RefSeq" id="WP_185004462.1">
    <property type="nucleotide sequence ID" value="NZ_BAAAUI010000010.1"/>
</dbReference>
<dbReference type="AlphaFoldDB" id="A0A7W7FX68"/>
<keyword evidence="2" id="KW-1185">Reference proteome</keyword>
<comment type="caution">
    <text evidence="1">The sequence shown here is derived from an EMBL/GenBank/DDBJ whole genome shotgun (WGS) entry which is preliminary data.</text>
</comment>
<protein>
    <submittedName>
        <fullName evidence="1">Uncharacterized protein</fullName>
    </submittedName>
</protein>
<name>A0A7W7FX68_9PSEU</name>
<dbReference type="Proteomes" id="UP000533598">
    <property type="component" value="Unassembled WGS sequence"/>
</dbReference>
<proteinExistence type="predicted"/>
<accession>A0A7W7FX68</accession>
<sequence>MMFQTGEAIPPTMAGYGELAVRRLCQASGLAELETQAVDGYRIMTESWGQRRIEDGPPWSILTPDSTPIEYSVLLQEEPVSVRVAIEALADPPSPEGYWSNAQRMTARLAETYGLYTEHLHRIEHLFAPRPGLRQPMVALHVMGWSRTGAPEGKIYLCVPRSEIAACGPIYDEALTRLGFPGQWQRIAQALHPDDVVPFFSLDLSDAPSARTKVYVQHRGRLTAQRLERFDRLAANPQAGAGPALARIANRAEQRSVWAPGASPRTKLQWRSNSRRYWSADTYVALVHGRSQPIDTVLHQFALPTRCRNDAESDRMVHEVLDAFAVSDRSRAAYTRCVQSLIGPDPAKQMYNLTYVSARHDDSGTPRVAVYFNPRMFHPEFGLTNGDLAQTWRFQGMSVPRTEL</sequence>
<organism evidence="1 2">
    <name type="scientific">Crossiella cryophila</name>
    <dbReference type="NCBI Taxonomy" id="43355"/>
    <lineage>
        <taxon>Bacteria</taxon>
        <taxon>Bacillati</taxon>
        <taxon>Actinomycetota</taxon>
        <taxon>Actinomycetes</taxon>
        <taxon>Pseudonocardiales</taxon>
        <taxon>Pseudonocardiaceae</taxon>
        <taxon>Crossiella</taxon>
    </lineage>
</organism>
<gene>
    <name evidence="1" type="ORF">HNR67_004727</name>
</gene>
<evidence type="ECO:0000313" key="1">
    <source>
        <dbReference type="EMBL" id="MBB4678609.1"/>
    </source>
</evidence>
<reference evidence="1 2" key="1">
    <citation type="submission" date="2020-08" db="EMBL/GenBank/DDBJ databases">
        <title>Sequencing the genomes of 1000 actinobacteria strains.</title>
        <authorList>
            <person name="Klenk H.-P."/>
        </authorList>
    </citation>
    <scope>NUCLEOTIDE SEQUENCE [LARGE SCALE GENOMIC DNA]</scope>
    <source>
        <strain evidence="1 2">DSM 44230</strain>
    </source>
</reference>